<sequence length="224" mass="25505">MADSEQLYVLHALRLRGPASADELAARFGHDPERFKLLLRELEISGSARLYEGRLAGWMLTATGRVEGERLLAEQLMHTETRALVGDCYQRFLLLNPDMLSICTDFQVRLVADAEVLNDHLDPTWDAMVLARLADLHQQAVPLIDQLAMGLSRFEGYSSRLTHAFESIERGKTEWLTGPRIDSYHTVWFELHEDFLATLGRRRSDERVEYVSDEAASAQTEEQS</sequence>
<reference evidence="1" key="1">
    <citation type="submission" date="2020-05" db="EMBL/GenBank/DDBJ databases">
        <authorList>
            <person name="Chiriac C."/>
            <person name="Salcher M."/>
            <person name="Ghai R."/>
            <person name="Kavagutti S V."/>
        </authorList>
    </citation>
    <scope>NUCLEOTIDE SEQUENCE</scope>
</reference>
<accession>A0A6J6UJ69</accession>
<dbReference type="InterPro" id="IPR036390">
    <property type="entry name" value="WH_DNA-bd_sf"/>
</dbReference>
<protein>
    <submittedName>
        <fullName evidence="1">Unannotated protein</fullName>
    </submittedName>
</protein>
<dbReference type="SUPFAM" id="SSF46785">
    <property type="entry name" value="Winged helix' DNA-binding domain"/>
    <property type="match status" value="1"/>
</dbReference>
<dbReference type="AlphaFoldDB" id="A0A6J6UJ69"/>
<dbReference type="EMBL" id="CAEZYU010000146">
    <property type="protein sequence ID" value="CAB4760001.1"/>
    <property type="molecule type" value="Genomic_DNA"/>
</dbReference>
<proteinExistence type="predicted"/>
<gene>
    <name evidence="1" type="ORF">UFOPK2766_02159</name>
</gene>
<evidence type="ECO:0000313" key="1">
    <source>
        <dbReference type="EMBL" id="CAB4760001.1"/>
    </source>
</evidence>
<name>A0A6J6UJ69_9ZZZZ</name>
<organism evidence="1">
    <name type="scientific">freshwater metagenome</name>
    <dbReference type="NCBI Taxonomy" id="449393"/>
    <lineage>
        <taxon>unclassified sequences</taxon>
        <taxon>metagenomes</taxon>
        <taxon>ecological metagenomes</taxon>
    </lineage>
</organism>